<evidence type="ECO:0000256" key="2">
    <source>
        <dbReference type="SAM" id="Phobius"/>
    </source>
</evidence>
<evidence type="ECO:0000256" key="1">
    <source>
        <dbReference type="SAM" id="MobiDB-lite"/>
    </source>
</evidence>
<keyword evidence="2" id="KW-1133">Transmembrane helix</keyword>
<feature type="transmembrane region" description="Helical" evidence="2">
    <location>
        <begin position="6"/>
        <end position="31"/>
    </location>
</feature>
<keyword evidence="2" id="KW-0472">Membrane</keyword>
<sequence>MGRSGFAIYGCLAALMSLIWNFIAASSPHWLDDKETLKMRVGPFTHCYYKSKHCGMMEEVNDVVDAQAFASVVHRHALMLSDKWDNLEARNAQRTEHSQDALDQNKTANMVEGLA</sequence>
<evidence type="ECO:0000313" key="4">
    <source>
        <dbReference type="Proteomes" id="UP001519460"/>
    </source>
</evidence>
<protein>
    <submittedName>
        <fullName evidence="3">Uncharacterized protein</fullName>
    </submittedName>
</protein>
<keyword evidence="2" id="KW-0812">Transmembrane</keyword>
<comment type="caution">
    <text evidence="3">The sequence shown here is derived from an EMBL/GenBank/DDBJ whole genome shotgun (WGS) entry which is preliminary data.</text>
</comment>
<feature type="region of interest" description="Disordered" evidence="1">
    <location>
        <begin position="92"/>
        <end position="115"/>
    </location>
</feature>
<organism evidence="3 4">
    <name type="scientific">Batillaria attramentaria</name>
    <dbReference type="NCBI Taxonomy" id="370345"/>
    <lineage>
        <taxon>Eukaryota</taxon>
        <taxon>Metazoa</taxon>
        <taxon>Spiralia</taxon>
        <taxon>Lophotrochozoa</taxon>
        <taxon>Mollusca</taxon>
        <taxon>Gastropoda</taxon>
        <taxon>Caenogastropoda</taxon>
        <taxon>Sorbeoconcha</taxon>
        <taxon>Cerithioidea</taxon>
        <taxon>Batillariidae</taxon>
        <taxon>Batillaria</taxon>
    </lineage>
</organism>
<proteinExistence type="predicted"/>
<accession>A0ABD0KQI1</accession>
<gene>
    <name evidence="3" type="ORF">BaRGS_00019556</name>
</gene>
<reference evidence="3 4" key="1">
    <citation type="journal article" date="2023" name="Sci. Data">
        <title>Genome assembly of the Korean intertidal mud-creeper Batillaria attramentaria.</title>
        <authorList>
            <person name="Patra A.K."/>
            <person name="Ho P.T."/>
            <person name="Jun S."/>
            <person name="Lee S.J."/>
            <person name="Kim Y."/>
            <person name="Won Y.J."/>
        </authorList>
    </citation>
    <scope>NUCLEOTIDE SEQUENCE [LARGE SCALE GENOMIC DNA]</scope>
    <source>
        <strain evidence="3">Wonlab-2016</strain>
    </source>
</reference>
<dbReference type="EMBL" id="JACVVK020000141">
    <property type="protein sequence ID" value="KAK7489178.1"/>
    <property type="molecule type" value="Genomic_DNA"/>
</dbReference>
<keyword evidence="4" id="KW-1185">Reference proteome</keyword>
<name>A0ABD0KQI1_9CAEN</name>
<evidence type="ECO:0000313" key="3">
    <source>
        <dbReference type="EMBL" id="KAK7489178.1"/>
    </source>
</evidence>
<dbReference type="Proteomes" id="UP001519460">
    <property type="component" value="Unassembled WGS sequence"/>
</dbReference>
<dbReference type="AlphaFoldDB" id="A0ABD0KQI1"/>